<comment type="caution">
    <text evidence="1">The sequence shown here is derived from an EMBL/GenBank/DDBJ whole genome shotgun (WGS) entry which is preliminary data.</text>
</comment>
<accession>A0A7C4D072</accession>
<dbReference type="AlphaFoldDB" id="A0A7C4D072"/>
<gene>
    <name evidence="1" type="ORF">ENU31_01365</name>
</gene>
<dbReference type="EMBL" id="DTCA01000048">
    <property type="protein sequence ID" value="HGM07047.1"/>
    <property type="molecule type" value="Genomic_DNA"/>
</dbReference>
<name>A0A7C4D072_9CREN</name>
<proteinExistence type="predicted"/>
<sequence>MYPIENYLSRYKTHYDLYIKTHKFLPSLKEKKIFVKINEHISQISVSRDLEKEDTWYIEFNEDPPEPSTLIQAFIYIETGDKGLAEDLTHILLYAIAKDLPSFNLIDLLNINLETINTVLYRCCKIKSFEDYLTLKGKVHRSICYLDHDTMTIKLKENTPIDEIARILLKEINESIAFWYNPSRNECISIECLIFEELASILSKHNTSNKQ</sequence>
<protein>
    <submittedName>
        <fullName evidence="1">Uncharacterized protein</fullName>
    </submittedName>
</protein>
<reference evidence="1" key="1">
    <citation type="journal article" date="2020" name="mSystems">
        <title>Genome- and Community-Level Interaction Insights into Carbon Utilization and Element Cycling Functions of Hydrothermarchaeota in Hydrothermal Sediment.</title>
        <authorList>
            <person name="Zhou Z."/>
            <person name="Liu Y."/>
            <person name="Xu W."/>
            <person name="Pan J."/>
            <person name="Luo Z.H."/>
            <person name="Li M."/>
        </authorList>
    </citation>
    <scope>NUCLEOTIDE SEQUENCE [LARGE SCALE GENOMIC DNA]</scope>
    <source>
        <strain evidence="1">SpSt-658</strain>
    </source>
</reference>
<organism evidence="1">
    <name type="scientific">Ignisphaera aggregans</name>
    <dbReference type="NCBI Taxonomy" id="334771"/>
    <lineage>
        <taxon>Archaea</taxon>
        <taxon>Thermoproteota</taxon>
        <taxon>Thermoprotei</taxon>
        <taxon>Desulfurococcales</taxon>
        <taxon>Desulfurococcaceae</taxon>
        <taxon>Ignisphaera</taxon>
    </lineage>
</organism>
<evidence type="ECO:0000313" key="1">
    <source>
        <dbReference type="EMBL" id="HGM07047.1"/>
    </source>
</evidence>